<reference evidence="2" key="1">
    <citation type="journal article" date="2020" name="Cell">
        <title>Large-Scale Comparative Analyses of Tick Genomes Elucidate Their Genetic Diversity and Vector Capacities.</title>
        <authorList>
            <consortium name="Tick Genome and Microbiome Consortium (TIGMIC)"/>
            <person name="Jia N."/>
            <person name="Wang J."/>
            <person name="Shi W."/>
            <person name="Du L."/>
            <person name="Sun Y."/>
            <person name="Zhan W."/>
            <person name="Jiang J.F."/>
            <person name="Wang Q."/>
            <person name="Zhang B."/>
            <person name="Ji P."/>
            <person name="Bell-Sakyi L."/>
            <person name="Cui X.M."/>
            <person name="Yuan T.T."/>
            <person name="Jiang B.G."/>
            <person name="Yang W.F."/>
            <person name="Lam T.T."/>
            <person name="Chang Q.C."/>
            <person name="Ding S.J."/>
            <person name="Wang X.J."/>
            <person name="Zhu J.G."/>
            <person name="Ruan X.D."/>
            <person name="Zhao L."/>
            <person name="Wei J.T."/>
            <person name="Ye R.Z."/>
            <person name="Que T.C."/>
            <person name="Du C.H."/>
            <person name="Zhou Y.H."/>
            <person name="Cheng J.X."/>
            <person name="Dai P.F."/>
            <person name="Guo W.B."/>
            <person name="Han X.H."/>
            <person name="Huang E.J."/>
            <person name="Li L.F."/>
            <person name="Wei W."/>
            <person name="Gao Y.C."/>
            <person name="Liu J.Z."/>
            <person name="Shao H.Z."/>
            <person name="Wang X."/>
            <person name="Wang C.C."/>
            <person name="Yang T.C."/>
            <person name="Huo Q.B."/>
            <person name="Li W."/>
            <person name="Chen H.Y."/>
            <person name="Chen S.E."/>
            <person name="Zhou L.G."/>
            <person name="Ni X.B."/>
            <person name="Tian J.H."/>
            <person name="Sheng Y."/>
            <person name="Liu T."/>
            <person name="Pan Y.S."/>
            <person name="Xia L.Y."/>
            <person name="Li J."/>
            <person name="Zhao F."/>
            <person name="Cao W.C."/>
        </authorList>
    </citation>
    <scope>NUCLEOTIDE SEQUENCE</scope>
    <source>
        <strain evidence="2">Rmic-2018</strain>
    </source>
</reference>
<organism evidence="2 3">
    <name type="scientific">Rhipicephalus microplus</name>
    <name type="common">Cattle tick</name>
    <name type="synonym">Boophilus microplus</name>
    <dbReference type="NCBI Taxonomy" id="6941"/>
    <lineage>
        <taxon>Eukaryota</taxon>
        <taxon>Metazoa</taxon>
        <taxon>Ecdysozoa</taxon>
        <taxon>Arthropoda</taxon>
        <taxon>Chelicerata</taxon>
        <taxon>Arachnida</taxon>
        <taxon>Acari</taxon>
        <taxon>Parasitiformes</taxon>
        <taxon>Ixodida</taxon>
        <taxon>Ixodoidea</taxon>
        <taxon>Ixodidae</taxon>
        <taxon>Rhipicephalinae</taxon>
        <taxon>Rhipicephalus</taxon>
        <taxon>Boophilus</taxon>
    </lineage>
</organism>
<comment type="caution">
    <text evidence="2">The sequence shown here is derived from an EMBL/GenBank/DDBJ whole genome shotgun (WGS) entry which is preliminary data.</text>
</comment>
<reference evidence="2" key="2">
    <citation type="submission" date="2021-09" db="EMBL/GenBank/DDBJ databases">
        <authorList>
            <person name="Jia N."/>
            <person name="Wang J."/>
            <person name="Shi W."/>
            <person name="Du L."/>
            <person name="Sun Y."/>
            <person name="Zhan W."/>
            <person name="Jiang J."/>
            <person name="Wang Q."/>
            <person name="Zhang B."/>
            <person name="Ji P."/>
            <person name="Sakyi L.B."/>
            <person name="Cui X."/>
            <person name="Yuan T."/>
            <person name="Jiang B."/>
            <person name="Yang W."/>
            <person name="Lam T.T.-Y."/>
            <person name="Chang Q."/>
            <person name="Ding S."/>
            <person name="Wang X."/>
            <person name="Zhu J."/>
            <person name="Ruan X."/>
            <person name="Zhao L."/>
            <person name="Wei J."/>
            <person name="Que T."/>
            <person name="Du C."/>
            <person name="Cheng J."/>
            <person name="Dai P."/>
            <person name="Han X."/>
            <person name="Huang E."/>
            <person name="Gao Y."/>
            <person name="Liu J."/>
            <person name="Shao H."/>
            <person name="Ye R."/>
            <person name="Li L."/>
            <person name="Wei W."/>
            <person name="Wang X."/>
            <person name="Wang C."/>
            <person name="Huo Q."/>
            <person name="Li W."/>
            <person name="Guo W."/>
            <person name="Chen H."/>
            <person name="Chen S."/>
            <person name="Zhou L."/>
            <person name="Zhou L."/>
            <person name="Ni X."/>
            <person name="Tian J."/>
            <person name="Zhou Y."/>
            <person name="Sheng Y."/>
            <person name="Liu T."/>
            <person name="Pan Y."/>
            <person name="Xia L."/>
            <person name="Li J."/>
            <person name="Zhao F."/>
            <person name="Cao W."/>
        </authorList>
    </citation>
    <scope>NUCLEOTIDE SEQUENCE</scope>
    <source>
        <strain evidence="2">Rmic-2018</strain>
        <tissue evidence="2">Larvae</tissue>
    </source>
</reference>
<feature type="region of interest" description="Disordered" evidence="1">
    <location>
        <begin position="148"/>
        <end position="172"/>
    </location>
</feature>
<evidence type="ECO:0000313" key="2">
    <source>
        <dbReference type="EMBL" id="KAH8038812.1"/>
    </source>
</evidence>
<name>A0A9J6EX74_RHIMP</name>
<proteinExistence type="predicted"/>
<dbReference type="EMBL" id="JABSTU010000001">
    <property type="protein sequence ID" value="KAH8038812.1"/>
    <property type="molecule type" value="Genomic_DNA"/>
</dbReference>
<accession>A0A9J6EX74</accession>
<keyword evidence="3" id="KW-1185">Reference proteome</keyword>
<gene>
    <name evidence="2" type="ORF">HPB51_003296</name>
</gene>
<protein>
    <submittedName>
        <fullName evidence="2">Uncharacterized protein</fullName>
    </submittedName>
</protein>
<sequence length="172" mass="18497">MRPGGVHGCARSRQGWPTRRYRSTANAAGAAISEPSSPTICQVWRSNRAVEAAIMSSPTMKNLMESFYEDTPYPTSGLNLAQIVPDGTMVLEACPPSDPEDEHLVPVWTLSADLPSTGLDASSEAIVSEDPFLSSTIVHCASSPHKLDDVPDWSAEVENTGPKLEWDSDANV</sequence>
<evidence type="ECO:0000313" key="3">
    <source>
        <dbReference type="Proteomes" id="UP000821866"/>
    </source>
</evidence>
<dbReference type="AlphaFoldDB" id="A0A9J6EX74"/>
<evidence type="ECO:0000256" key="1">
    <source>
        <dbReference type="SAM" id="MobiDB-lite"/>
    </source>
</evidence>
<dbReference type="Proteomes" id="UP000821866">
    <property type="component" value="Chromosome 1"/>
</dbReference>